<evidence type="ECO:0000313" key="2">
    <source>
        <dbReference type="Proteomes" id="UP001152320"/>
    </source>
</evidence>
<reference evidence="1" key="1">
    <citation type="submission" date="2021-10" db="EMBL/GenBank/DDBJ databases">
        <title>Tropical sea cucumber genome reveals ecological adaptation and Cuvierian tubules defense mechanism.</title>
        <authorList>
            <person name="Chen T."/>
        </authorList>
    </citation>
    <scope>NUCLEOTIDE SEQUENCE</scope>
    <source>
        <strain evidence="1">Nanhai2018</strain>
        <tissue evidence="1">Muscle</tissue>
    </source>
</reference>
<dbReference type="EMBL" id="JAIZAY010000013">
    <property type="protein sequence ID" value="KAJ8030780.1"/>
    <property type="molecule type" value="Genomic_DNA"/>
</dbReference>
<proteinExistence type="predicted"/>
<gene>
    <name evidence="1" type="ORF">HOLleu_27283</name>
</gene>
<comment type="caution">
    <text evidence="1">The sequence shown here is derived from an EMBL/GenBank/DDBJ whole genome shotgun (WGS) entry which is preliminary data.</text>
</comment>
<evidence type="ECO:0000313" key="1">
    <source>
        <dbReference type="EMBL" id="KAJ8030780.1"/>
    </source>
</evidence>
<keyword evidence="2" id="KW-1185">Reference proteome</keyword>
<sequence>MRILGKSFRFHLQSERHMLFTLLGLSCACFPSLGLCESPYIVLSSQISAKDAMKG</sequence>
<dbReference type="Proteomes" id="UP001152320">
    <property type="component" value="Chromosome 13"/>
</dbReference>
<protein>
    <submittedName>
        <fullName evidence="1">Uncharacterized protein</fullName>
    </submittedName>
</protein>
<dbReference type="AlphaFoldDB" id="A0A9Q1H346"/>
<name>A0A9Q1H346_HOLLE</name>
<dbReference type="PROSITE" id="PS51257">
    <property type="entry name" value="PROKAR_LIPOPROTEIN"/>
    <property type="match status" value="1"/>
</dbReference>
<organism evidence="1 2">
    <name type="scientific">Holothuria leucospilota</name>
    <name type="common">Black long sea cucumber</name>
    <name type="synonym">Mertensiothuria leucospilota</name>
    <dbReference type="NCBI Taxonomy" id="206669"/>
    <lineage>
        <taxon>Eukaryota</taxon>
        <taxon>Metazoa</taxon>
        <taxon>Echinodermata</taxon>
        <taxon>Eleutherozoa</taxon>
        <taxon>Echinozoa</taxon>
        <taxon>Holothuroidea</taxon>
        <taxon>Aspidochirotacea</taxon>
        <taxon>Aspidochirotida</taxon>
        <taxon>Holothuriidae</taxon>
        <taxon>Holothuria</taxon>
    </lineage>
</organism>
<accession>A0A9Q1H346</accession>